<feature type="transmembrane region" description="Helical" evidence="5">
    <location>
        <begin position="103"/>
        <end position="126"/>
    </location>
</feature>
<dbReference type="WBParaSite" id="Hba_09171">
    <property type="protein sequence ID" value="Hba_09171"/>
    <property type="gene ID" value="Hba_09171"/>
</dbReference>
<dbReference type="Pfam" id="PF02535">
    <property type="entry name" value="Zip"/>
    <property type="match status" value="1"/>
</dbReference>
<evidence type="ECO:0000313" key="6">
    <source>
        <dbReference type="Proteomes" id="UP000095283"/>
    </source>
</evidence>
<keyword evidence="3 5" id="KW-1133">Transmembrane helix</keyword>
<comment type="subcellular location">
    <subcellularLocation>
        <location evidence="1">Membrane</location>
        <topology evidence="1">Multi-pass membrane protein</topology>
    </subcellularLocation>
</comment>
<dbReference type="InterPro" id="IPR003689">
    <property type="entry name" value="ZIP"/>
</dbReference>
<feature type="transmembrane region" description="Helical" evidence="5">
    <location>
        <begin position="36"/>
        <end position="60"/>
    </location>
</feature>
<dbReference type="GO" id="GO:0046873">
    <property type="term" value="F:metal ion transmembrane transporter activity"/>
    <property type="evidence" value="ECO:0007669"/>
    <property type="project" value="InterPro"/>
</dbReference>
<keyword evidence="4 5" id="KW-0472">Membrane</keyword>
<name>A0A1I7WVJ6_HETBA</name>
<dbReference type="AlphaFoldDB" id="A0A1I7WVJ6"/>
<keyword evidence="2 5" id="KW-0812">Transmembrane</keyword>
<proteinExistence type="predicted"/>
<reference evidence="7" key="1">
    <citation type="submission" date="2016-11" db="UniProtKB">
        <authorList>
            <consortium name="WormBaseParasite"/>
        </authorList>
    </citation>
    <scope>IDENTIFICATION</scope>
</reference>
<evidence type="ECO:0000256" key="5">
    <source>
        <dbReference type="SAM" id="Phobius"/>
    </source>
</evidence>
<organism evidence="6 7">
    <name type="scientific">Heterorhabditis bacteriophora</name>
    <name type="common">Entomopathogenic nematode worm</name>
    <dbReference type="NCBI Taxonomy" id="37862"/>
    <lineage>
        <taxon>Eukaryota</taxon>
        <taxon>Metazoa</taxon>
        <taxon>Ecdysozoa</taxon>
        <taxon>Nematoda</taxon>
        <taxon>Chromadorea</taxon>
        <taxon>Rhabditida</taxon>
        <taxon>Rhabditina</taxon>
        <taxon>Rhabditomorpha</taxon>
        <taxon>Strongyloidea</taxon>
        <taxon>Heterorhabditidae</taxon>
        <taxon>Heterorhabditis</taxon>
    </lineage>
</organism>
<evidence type="ECO:0000256" key="1">
    <source>
        <dbReference type="ARBA" id="ARBA00004141"/>
    </source>
</evidence>
<evidence type="ECO:0000256" key="3">
    <source>
        <dbReference type="ARBA" id="ARBA00022989"/>
    </source>
</evidence>
<dbReference type="GO" id="GO:0016020">
    <property type="term" value="C:membrane"/>
    <property type="evidence" value="ECO:0007669"/>
    <property type="project" value="UniProtKB-SubCell"/>
</dbReference>
<protein>
    <submittedName>
        <fullName evidence="7">Vomeronasal type-2 receptor 26</fullName>
    </submittedName>
</protein>
<evidence type="ECO:0000256" key="4">
    <source>
        <dbReference type="ARBA" id="ARBA00023136"/>
    </source>
</evidence>
<sequence>MILCTLVAGLLPLKLLRYLRHSAAHASSSKQHKHVSLILCLLTCFSGGVFLATCFLHLFPELVENLEKLDQVSFYVFVYSNSKLVCGIKSVYCQFIAGKILSFRFMISMSIIQLLNYSAVLGFSYFSSWKRLLQFLKKFYFTHFDMIDNLRSPLAVQENGCCMTGGFMTTTSYESHVMASPRKDTSWKIVSYHIYLVDGTEDPMLSSVRRDVSLSDDNDISGHCQKHCPLTVHHVRHQSGRETPECNAPSEVCFIVVIFVLKYVNIMNSSEVEN</sequence>
<dbReference type="Proteomes" id="UP000095283">
    <property type="component" value="Unplaced"/>
</dbReference>
<accession>A0A1I7WVJ6</accession>
<keyword evidence="6" id="KW-1185">Reference proteome</keyword>
<evidence type="ECO:0000313" key="7">
    <source>
        <dbReference type="WBParaSite" id="Hba_09171"/>
    </source>
</evidence>
<evidence type="ECO:0000256" key="2">
    <source>
        <dbReference type="ARBA" id="ARBA00022692"/>
    </source>
</evidence>